<reference evidence="3" key="1">
    <citation type="journal article" date="2016" name="Genome Biol. Evol.">
        <title>Comparative 'omics' of the Fusarium fujikuroi species complex highlights differences in genetic potential and metabolite synthesis.</title>
        <authorList>
            <person name="Niehaus E.-M."/>
            <person name="Muensterkoetter M."/>
            <person name="Proctor R.H."/>
            <person name="Brown D.W."/>
            <person name="Sharon A."/>
            <person name="Idan Y."/>
            <person name="Oren-Young L."/>
            <person name="Sieber C.M."/>
            <person name="Novak O."/>
            <person name="Pencik A."/>
            <person name="Tarkowska D."/>
            <person name="Hromadova K."/>
            <person name="Freeman S."/>
            <person name="Maymon M."/>
            <person name="Elazar M."/>
            <person name="Youssef S.A."/>
            <person name="El-Shabrawy E.S.M."/>
            <person name="Shalaby A.B.A."/>
            <person name="Houterman P."/>
            <person name="Brock N.L."/>
            <person name="Burkhardt I."/>
            <person name="Tsavkelova E.A."/>
            <person name="Dickschat J.S."/>
            <person name="Galuszka P."/>
            <person name="Gueldener U."/>
            <person name="Tudzynski B."/>
        </authorList>
    </citation>
    <scope>NUCLEOTIDE SEQUENCE [LARGE SCALE GENOMIC DNA]</scope>
    <source>
        <strain evidence="3">MRC7560</strain>
    </source>
</reference>
<dbReference type="VEuPathDB" id="FungiDB:FMAN_15306"/>
<gene>
    <name evidence="2" type="ORF">FMAN_15306</name>
</gene>
<dbReference type="RefSeq" id="XP_041690329.1">
    <property type="nucleotide sequence ID" value="XM_041824894.1"/>
</dbReference>
<feature type="compositionally biased region" description="Basic residues" evidence="1">
    <location>
        <begin position="158"/>
        <end position="167"/>
    </location>
</feature>
<feature type="region of interest" description="Disordered" evidence="1">
    <location>
        <begin position="151"/>
        <end position="201"/>
    </location>
</feature>
<accession>A0A1L7U8Z1</accession>
<sequence length="293" mass="33274">MKPTGNALSLSKYSRHLTPTYDARALPLIRSMITMRLGLRTYSPRTDTKEDLKKRLKQLELQCKERINLVADLEISRQEVTTQPPVSIVADYRLSRCKILADNIRCAQSILGKARKHHQIRQPSTLQHPFADIAWDRLLGVQQHRDDEYTLSLPPGRLSRHHNKLRVHPPTCRPPNHDRATLGADRLPERVPPPGLNTTFNKRVEPARVGKFEHNIQRKKTPRNSSSNREHPRHIHHAATTGAMQEMGGQASDSQRPVTPTLNSIIGGRARLEPSPLTGPDEWRGYYSGGRKD</sequence>
<keyword evidence="3" id="KW-1185">Reference proteome</keyword>
<dbReference type="GeneID" id="65094547"/>
<evidence type="ECO:0000313" key="2">
    <source>
        <dbReference type="EMBL" id="CVL07174.1"/>
    </source>
</evidence>
<evidence type="ECO:0000313" key="3">
    <source>
        <dbReference type="Proteomes" id="UP000184255"/>
    </source>
</evidence>
<organism evidence="2 3">
    <name type="scientific">Fusarium mangiferae</name>
    <name type="common">Mango malformation disease fungus</name>
    <dbReference type="NCBI Taxonomy" id="192010"/>
    <lineage>
        <taxon>Eukaryota</taxon>
        <taxon>Fungi</taxon>
        <taxon>Dikarya</taxon>
        <taxon>Ascomycota</taxon>
        <taxon>Pezizomycotina</taxon>
        <taxon>Sordariomycetes</taxon>
        <taxon>Hypocreomycetidae</taxon>
        <taxon>Hypocreales</taxon>
        <taxon>Nectriaceae</taxon>
        <taxon>Fusarium</taxon>
        <taxon>Fusarium fujikuroi species complex</taxon>
    </lineage>
</organism>
<evidence type="ECO:0000256" key="1">
    <source>
        <dbReference type="SAM" id="MobiDB-lite"/>
    </source>
</evidence>
<dbReference type="Proteomes" id="UP000184255">
    <property type="component" value="Unassembled WGS sequence"/>
</dbReference>
<dbReference type="AlphaFoldDB" id="A0A1L7U8Z1"/>
<feature type="region of interest" description="Disordered" evidence="1">
    <location>
        <begin position="244"/>
        <end position="293"/>
    </location>
</feature>
<name>A0A1L7U8Z1_FUSMA</name>
<protein>
    <submittedName>
        <fullName evidence="2">Uncharacterized protein</fullName>
    </submittedName>
</protein>
<dbReference type="EMBL" id="FCQH01000019">
    <property type="protein sequence ID" value="CVL07174.1"/>
    <property type="molecule type" value="Genomic_DNA"/>
</dbReference>
<comment type="caution">
    <text evidence="2">The sequence shown here is derived from an EMBL/GenBank/DDBJ whole genome shotgun (WGS) entry which is preliminary data.</text>
</comment>
<feature type="region of interest" description="Disordered" evidence="1">
    <location>
        <begin position="214"/>
        <end position="233"/>
    </location>
</feature>
<feature type="compositionally biased region" description="Polar residues" evidence="1">
    <location>
        <begin position="251"/>
        <end position="264"/>
    </location>
</feature>
<proteinExistence type="predicted"/>